<dbReference type="OrthoDB" id="1093717at2"/>
<gene>
    <name evidence="1" type="ORF">AWR27_21020</name>
</gene>
<evidence type="ECO:0000313" key="1">
    <source>
        <dbReference type="EMBL" id="AQG81573.1"/>
    </source>
</evidence>
<accession>A0A1P9X1V1</accession>
<dbReference type="KEGG" id="smon:AWR27_21020"/>
<evidence type="ECO:0008006" key="3">
    <source>
        <dbReference type="Google" id="ProtNLM"/>
    </source>
</evidence>
<keyword evidence="2" id="KW-1185">Reference proteome</keyword>
<dbReference type="Proteomes" id="UP000187941">
    <property type="component" value="Chromosome"/>
</dbReference>
<dbReference type="RefSeq" id="WP_077133036.1">
    <property type="nucleotide sequence ID" value="NZ_CP014263.1"/>
</dbReference>
<reference evidence="1 2" key="1">
    <citation type="submission" date="2016-01" db="EMBL/GenBank/DDBJ databases">
        <authorList>
            <person name="Oliw E.H."/>
        </authorList>
    </citation>
    <scope>NUCLEOTIDE SEQUENCE [LARGE SCALE GENOMIC DNA]</scope>
    <source>
        <strain evidence="1 2">DY10</strain>
    </source>
</reference>
<protein>
    <recommendedName>
        <fullName evidence="3">DUF3037 domain-containing protein</fullName>
    </recommendedName>
</protein>
<evidence type="ECO:0000313" key="2">
    <source>
        <dbReference type="Proteomes" id="UP000187941"/>
    </source>
</evidence>
<name>A0A1P9X1V1_9BACT</name>
<dbReference type="AlphaFoldDB" id="A0A1P9X1V1"/>
<organism evidence="1 2">
    <name type="scientific">Spirosoma montaniterrae</name>
    <dbReference type="NCBI Taxonomy" id="1178516"/>
    <lineage>
        <taxon>Bacteria</taxon>
        <taxon>Pseudomonadati</taxon>
        <taxon>Bacteroidota</taxon>
        <taxon>Cytophagia</taxon>
        <taxon>Cytophagales</taxon>
        <taxon>Cytophagaceae</taxon>
        <taxon>Spirosoma</taxon>
    </lineage>
</organism>
<sequence length="294" mass="34019">MKTFYSIVYANIRPSVDERVSIALLLRDEQRIIFHHAPEKLDALRMLMPSEAFSLLRVLVKNLDEYIANPEPVNEHFNYKVAIEPFERRFLDRGYVSYLATYSNNLLTFSEPKAIDLPVTDEAFTQLFKKYIHQDWETARRQATRSQSIERVRRELYPKVKGRVNLDSTITNQILPNLVTPTKVNIAGRNEVSMVAQVIEFDKKQPYSLEADVNRMLALARAFEANGETNGKYFIIGKEPGLALPFQRSIWQNIRQQPTFEFVPDTETARIDEYIVEHNVQPLIPELAVDSEIG</sequence>
<dbReference type="EMBL" id="CP014263">
    <property type="protein sequence ID" value="AQG81573.1"/>
    <property type="molecule type" value="Genomic_DNA"/>
</dbReference>
<proteinExistence type="predicted"/>
<dbReference type="STRING" id="1178516.AWR27_21020"/>